<sequence length="219" mass="24531">MIMRGTTTAGETAPRTAPRMAASSKVMPNNFGANKMTARISKVAGKKVIRTAGRPIFLRSPKSIVKPARTRMTIRAIFRISAEMASNSGAIRSIAYGPNRMPVKIKPNSPGSWSRVKNELRRKLMMRIRAILNIKSCTSRLLPLKKPMTDCAYCAEVISLYKRFKRFARGDIYSLGIDRMIACFRKADKRKQNPLTCFGFISIANYPDKVDNVKIAIID</sequence>
<dbReference type="EMBL" id="VSSQ01002610">
    <property type="protein sequence ID" value="MPM16433.1"/>
    <property type="molecule type" value="Genomic_DNA"/>
</dbReference>
<comment type="caution">
    <text evidence="2">The sequence shown here is derived from an EMBL/GenBank/DDBJ whole genome shotgun (WGS) entry which is preliminary data.</text>
</comment>
<accession>A0A644XQB6</accession>
<name>A0A644XQB6_9ZZZZ</name>
<protein>
    <submittedName>
        <fullName evidence="2">Uncharacterized protein</fullName>
    </submittedName>
</protein>
<evidence type="ECO:0000313" key="2">
    <source>
        <dbReference type="EMBL" id="MPM16433.1"/>
    </source>
</evidence>
<organism evidence="2">
    <name type="scientific">bioreactor metagenome</name>
    <dbReference type="NCBI Taxonomy" id="1076179"/>
    <lineage>
        <taxon>unclassified sequences</taxon>
        <taxon>metagenomes</taxon>
        <taxon>ecological metagenomes</taxon>
    </lineage>
</organism>
<feature type="region of interest" description="Disordered" evidence="1">
    <location>
        <begin position="1"/>
        <end position="21"/>
    </location>
</feature>
<gene>
    <name evidence="2" type="ORF">SDC9_62813</name>
</gene>
<dbReference type="AlphaFoldDB" id="A0A644XQB6"/>
<reference evidence="2" key="1">
    <citation type="submission" date="2019-08" db="EMBL/GenBank/DDBJ databases">
        <authorList>
            <person name="Kucharzyk K."/>
            <person name="Murdoch R.W."/>
            <person name="Higgins S."/>
            <person name="Loffler F."/>
        </authorList>
    </citation>
    <scope>NUCLEOTIDE SEQUENCE</scope>
</reference>
<feature type="compositionally biased region" description="Polar residues" evidence="1">
    <location>
        <begin position="1"/>
        <end position="10"/>
    </location>
</feature>
<evidence type="ECO:0000256" key="1">
    <source>
        <dbReference type="SAM" id="MobiDB-lite"/>
    </source>
</evidence>
<proteinExistence type="predicted"/>